<dbReference type="Proteomes" id="UP000076842">
    <property type="component" value="Unassembled WGS sequence"/>
</dbReference>
<evidence type="ECO:0008006" key="3">
    <source>
        <dbReference type="Google" id="ProtNLM"/>
    </source>
</evidence>
<evidence type="ECO:0000313" key="2">
    <source>
        <dbReference type="Proteomes" id="UP000076842"/>
    </source>
</evidence>
<organism evidence="1 2">
    <name type="scientific">Calocera cornea HHB12733</name>
    <dbReference type="NCBI Taxonomy" id="1353952"/>
    <lineage>
        <taxon>Eukaryota</taxon>
        <taxon>Fungi</taxon>
        <taxon>Dikarya</taxon>
        <taxon>Basidiomycota</taxon>
        <taxon>Agaricomycotina</taxon>
        <taxon>Dacrymycetes</taxon>
        <taxon>Dacrymycetales</taxon>
        <taxon>Dacrymycetaceae</taxon>
        <taxon>Calocera</taxon>
    </lineage>
</organism>
<dbReference type="SUPFAM" id="SSF52047">
    <property type="entry name" value="RNI-like"/>
    <property type="match status" value="1"/>
</dbReference>
<protein>
    <recommendedName>
        <fullName evidence="3">F-box domain-containing protein</fullName>
    </recommendedName>
</protein>
<gene>
    <name evidence="1" type="ORF">CALCODRAFT_355592</name>
</gene>
<keyword evidence="2" id="KW-1185">Reference proteome</keyword>
<accession>A0A165EPW2</accession>
<name>A0A165EPW2_9BASI</name>
<dbReference type="InParanoid" id="A0A165EPW2"/>
<dbReference type="EMBL" id="KV423997">
    <property type="protein sequence ID" value="KZT55296.1"/>
    <property type="molecule type" value="Genomic_DNA"/>
</dbReference>
<sequence>MDKLELVSLTSESHISVNNFLNTISAPHLSELWLVAFTWAGQNASLEVPKVSVNTASHIRSLVLGGEISAGYLAGLLSLFLNLEVLQFASPWERRTFSHTQMIELLTEPGRLPSLQKLSLHNMYFQHTALQRFIDARTELPMTPFHVLELSQCSVLSGRVRIERPFQLRGIRLETWVPPFW</sequence>
<evidence type="ECO:0000313" key="1">
    <source>
        <dbReference type="EMBL" id="KZT55296.1"/>
    </source>
</evidence>
<proteinExistence type="predicted"/>
<reference evidence="1 2" key="1">
    <citation type="journal article" date="2016" name="Mol. Biol. Evol.">
        <title>Comparative Genomics of Early-Diverging Mushroom-Forming Fungi Provides Insights into the Origins of Lignocellulose Decay Capabilities.</title>
        <authorList>
            <person name="Nagy L.G."/>
            <person name="Riley R."/>
            <person name="Tritt A."/>
            <person name="Adam C."/>
            <person name="Daum C."/>
            <person name="Floudas D."/>
            <person name="Sun H."/>
            <person name="Yadav J.S."/>
            <person name="Pangilinan J."/>
            <person name="Larsson K.H."/>
            <person name="Matsuura K."/>
            <person name="Barry K."/>
            <person name="Labutti K."/>
            <person name="Kuo R."/>
            <person name="Ohm R.A."/>
            <person name="Bhattacharya S.S."/>
            <person name="Shirouzu T."/>
            <person name="Yoshinaga Y."/>
            <person name="Martin F.M."/>
            <person name="Grigoriev I.V."/>
            <person name="Hibbett D.S."/>
        </authorList>
    </citation>
    <scope>NUCLEOTIDE SEQUENCE [LARGE SCALE GENOMIC DNA]</scope>
    <source>
        <strain evidence="1 2">HHB12733</strain>
    </source>
</reference>
<dbReference type="AlphaFoldDB" id="A0A165EPW2"/>